<dbReference type="Proteomes" id="UP000276133">
    <property type="component" value="Unassembled WGS sequence"/>
</dbReference>
<gene>
    <name evidence="2" type="ORF">BpHYR1_040540</name>
</gene>
<comment type="caution">
    <text evidence="2">The sequence shown here is derived from an EMBL/GenBank/DDBJ whole genome shotgun (WGS) entry which is preliminary data.</text>
</comment>
<feature type="region of interest" description="Disordered" evidence="1">
    <location>
        <begin position="104"/>
        <end position="139"/>
    </location>
</feature>
<dbReference type="EMBL" id="REGN01012551">
    <property type="protein sequence ID" value="RMZ95157.1"/>
    <property type="molecule type" value="Genomic_DNA"/>
</dbReference>
<proteinExistence type="predicted"/>
<organism evidence="2 3">
    <name type="scientific">Brachionus plicatilis</name>
    <name type="common">Marine rotifer</name>
    <name type="synonym">Brachionus muelleri</name>
    <dbReference type="NCBI Taxonomy" id="10195"/>
    <lineage>
        <taxon>Eukaryota</taxon>
        <taxon>Metazoa</taxon>
        <taxon>Spiralia</taxon>
        <taxon>Gnathifera</taxon>
        <taxon>Rotifera</taxon>
        <taxon>Eurotatoria</taxon>
        <taxon>Monogononta</taxon>
        <taxon>Pseudotrocha</taxon>
        <taxon>Ploima</taxon>
        <taxon>Brachionidae</taxon>
        <taxon>Brachionus</taxon>
    </lineage>
</organism>
<evidence type="ECO:0000313" key="2">
    <source>
        <dbReference type="EMBL" id="RMZ95157.1"/>
    </source>
</evidence>
<evidence type="ECO:0000313" key="3">
    <source>
        <dbReference type="Proteomes" id="UP000276133"/>
    </source>
</evidence>
<feature type="compositionally biased region" description="Low complexity" evidence="1">
    <location>
        <begin position="127"/>
        <end position="139"/>
    </location>
</feature>
<dbReference type="AlphaFoldDB" id="A0A3M7P8T7"/>
<evidence type="ECO:0000256" key="1">
    <source>
        <dbReference type="SAM" id="MobiDB-lite"/>
    </source>
</evidence>
<accession>A0A3M7P8T7</accession>
<keyword evidence="3" id="KW-1185">Reference proteome</keyword>
<protein>
    <submittedName>
        <fullName evidence="2">Uncharacterized protein</fullName>
    </submittedName>
</protein>
<feature type="non-terminal residue" evidence="2">
    <location>
        <position position="139"/>
    </location>
</feature>
<reference evidence="2 3" key="1">
    <citation type="journal article" date="2018" name="Sci. Rep.">
        <title>Genomic signatures of local adaptation to the degree of environmental predictability in rotifers.</title>
        <authorList>
            <person name="Franch-Gras L."/>
            <person name="Hahn C."/>
            <person name="Garcia-Roger E.M."/>
            <person name="Carmona M.J."/>
            <person name="Serra M."/>
            <person name="Gomez A."/>
        </authorList>
    </citation>
    <scope>NUCLEOTIDE SEQUENCE [LARGE SCALE GENOMIC DNA]</scope>
    <source>
        <strain evidence="2">HYR1</strain>
    </source>
</reference>
<name>A0A3M7P8T7_BRAPC</name>
<sequence>MEESMRINVFLDAVTSVSSRSRCSKNEDNLDVIDEKSLASCTVNQNIKAFSMSEQFQKLTIIYLVNQAEIDCKCCKIVAELLTSSLSEDKKLHLIDSLLKAKKNEKATDNSMSNIKHNKKQSKKENIASTSSRNSSIST</sequence>